<dbReference type="OrthoDB" id="9392174at2759"/>
<gene>
    <name evidence="3" type="primary">C2H5orf47</name>
</gene>
<name>A0A6J0UX99_9SAUR</name>
<dbReference type="PANTHER" id="PTHR38655">
    <property type="entry name" value="SIMILAR TO RIKEN CDNA 4930524B15"/>
    <property type="match status" value="1"/>
</dbReference>
<accession>A0A6J0UX99</accession>
<reference evidence="3" key="2">
    <citation type="submission" date="2025-08" db="UniProtKB">
        <authorList>
            <consortium name="RefSeq"/>
        </authorList>
    </citation>
    <scope>IDENTIFICATION</scope>
</reference>
<dbReference type="RefSeq" id="XP_020662849.2">
    <property type="nucleotide sequence ID" value="XM_020807190.2"/>
</dbReference>
<dbReference type="InParanoid" id="A0A6J0UX99"/>
<dbReference type="Proteomes" id="UP001652642">
    <property type="component" value="Chromosome 2"/>
</dbReference>
<dbReference type="Pfam" id="PF15730">
    <property type="entry name" value="DUF4680"/>
    <property type="match status" value="1"/>
</dbReference>
<reference evidence="2" key="1">
    <citation type="submission" date="2025-05" db="UniProtKB">
        <authorList>
            <consortium name="RefSeq"/>
        </authorList>
    </citation>
    <scope>NUCLEOTIDE SEQUENCE [LARGE SCALE GENOMIC DNA]</scope>
</reference>
<sequence>MPRVRPTSMKPASGSRFGRERFQIVYVNSFGHHRSGNVIHYSGSNSCHHLREQEKVALTSAQASCLTAEVPSAISDGTGSGGAAAPSPSSKDPRGPRLLRATSAKQVEGACERRALSKAGQAKRFKARKLPEGRRARTEELLPSLNQEWNRKRGDLIFPASTDQKSAVWSGVYKVISKMVEENSHFRDRLISCSQFSSEGRNTSENIQTGASCIGTDEAIFGWV</sequence>
<feature type="region of interest" description="Disordered" evidence="1">
    <location>
        <begin position="73"/>
        <end position="97"/>
    </location>
</feature>
<dbReference type="CTD" id="141553561"/>
<feature type="compositionally biased region" description="Low complexity" evidence="1">
    <location>
        <begin position="73"/>
        <end position="90"/>
    </location>
</feature>
<dbReference type="AlphaFoldDB" id="A0A6J0UX99"/>
<dbReference type="PANTHER" id="PTHR38655:SF1">
    <property type="entry name" value="SIMILAR TO RIKEN CDNA 4930524B15"/>
    <property type="match status" value="1"/>
</dbReference>
<dbReference type="InterPro" id="IPR031464">
    <property type="entry name" value="DUF4680"/>
</dbReference>
<dbReference type="KEGG" id="pvt:110086329"/>
<evidence type="ECO:0000313" key="2">
    <source>
        <dbReference type="Proteomes" id="UP001652642"/>
    </source>
</evidence>
<evidence type="ECO:0000256" key="1">
    <source>
        <dbReference type="SAM" id="MobiDB-lite"/>
    </source>
</evidence>
<protein>
    <submittedName>
        <fullName evidence="3">Uncharacterized protein C5orf47 homolog isoform X1</fullName>
    </submittedName>
</protein>
<evidence type="ECO:0000313" key="3">
    <source>
        <dbReference type="RefSeq" id="XP_020662849.2"/>
    </source>
</evidence>
<proteinExistence type="predicted"/>
<dbReference type="GeneID" id="110086329"/>
<organism evidence="2 3">
    <name type="scientific">Pogona vitticeps</name>
    <name type="common">central bearded dragon</name>
    <dbReference type="NCBI Taxonomy" id="103695"/>
    <lineage>
        <taxon>Eukaryota</taxon>
        <taxon>Metazoa</taxon>
        <taxon>Chordata</taxon>
        <taxon>Craniata</taxon>
        <taxon>Vertebrata</taxon>
        <taxon>Euteleostomi</taxon>
        <taxon>Lepidosauria</taxon>
        <taxon>Squamata</taxon>
        <taxon>Bifurcata</taxon>
        <taxon>Unidentata</taxon>
        <taxon>Episquamata</taxon>
        <taxon>Toxicofera</taxon>
        <taxon>Iguania</taxon>
        <taxon>Acrodonta</taxon>
        <taxon>Agamidae</taxon>
        <taxon>Amphibolurinae</taxon>
        <taxon>Pogona</taxon>
    </lineage>
</organism>
<keyword evidence="2" id="KW-1185">Reference proteome</keyword>